<dbReference type="Gene3D" id="3.40.50.670">
    <property type="match status" value="2"/>
</dbReference>
<dbReference type="GO" id="GO:0006265">
    <property type="term" value="P:DNA topological change"/>
    <property type="evidence" value="ECO:0007669"/>
    <property type="project" value="InterPro"/>
</dbReference>
<protein>
    <submittedName>
        <fullName evidence="14">DNA gyrase subunit B</fullName>
        <ecNumber evidence="14">5.99.1.3</ecNumber>
    </submittedName>
</protein>
<dbReference type="PRINTS" id="PR00418">
    <property type="entry name" value="TPI2FAMILY"/>
</dbReference>
<dbReference type="InterPro" id="IPR041423">
    <property type="entry name" value="GyrB_insert"/>
</dbReference>
<dbReference type="Pfam" id="PF21249">
    <property type="entry name" value="GyrB_hook"/>
    <property type="match status" value="1"/>
</dbReference>
<dbReference type="PANTHER" id="PTHR45866:SF1">
    <property type="entry name" value="DNA GYRASE SUBUNIT B, MITOCHONDRIAL"/>
    <property type="match status" value="1"/>
</dbReference>
<dbReference type="EMBL" id="UOFF01000242">
    <property type="protein sequence ID" value="VAW56529.1"/>
    <property type="molecule type" value="Genomic_DNA"/>
</dbReference>
<dbReference type="GO" id="GO:0005524">
    <property type="term" value="F:ATP binding"/>
    <property type="evidence" value="ECO:0007669"/>
    <property type="project" value="UniProtKB-KW"/>
</dbReference>
<keyword evidence="8" id="KW-0799">Topoisomerase</keyword>
<dbReference type="Pfam" id="PF00986">
    <property type="entry name" value="DNA_gyraseB_C"/>
    <property type="match status" value="1"/>
</dbReference>
<dbReference type="InterPro" id="IPR001241">
    <property type="entry name" value="Topo_IIA"/>
</dbReference>
<evidence type="ECO:0000256" key="5">
    <source>
        <dbReference type="ARBA" id="ARBA00022741"/>
    </source>
</evidence>
<dbReference type="SMART" id="SM00433">
    <property type="entry name" value="TOP2c"/>
    <property type="match status" value="1"/>
</dbReference>
<dbReference type="InterPro" id="IPR013760">
    <property type="entry name" value="Topo_IIA-like_dom_sf"/>
</dbReference>
<keyword evidence="3" id="KW-0963">Cytoplasm</keyword>
<dbReference type="PRINTS" id="PR01159">
    <property type="entry name" value="DNAGYRASEB"/>
</dbReference>
<evidence type="ECO:0000259" key="12">
    <source>
        <dbReference type="Pfam" id="PF18053"/>
    </source>
</evidence>
<dbReference type="Pfam" id="PF18053">
    <property type="entry name" value="GyrB_insert"/>
    <property type="match status" value="1"/>
</dbReference>
<evidence type="ECO:0000313" key="14">
    <source>
        <dbReference type="EMBL" id="VAW56529.1"/>
    </source>
</evidence>
<evidence type="ECO:0000256" key="7">
    <source>
        <dbReference type="ARBA" id="ARBA00022842"/>
    </source>
</evidence>
<dbReference type="EC" id="5.99.1.3" evidence="14"/>
<dbReference type="InterPro" id="IPR049353">
    <property type="entry name" value="GyrB_hook"/>
</dbReference>
<feature type="non-terminal residue" evidence="14">
    <location>
        <position position="1"/>
    </location>
</feature>
<feature type="domain" description="DNA gyrase subunit B hook" evidence="13">
    <location>
        <begin position="14"/>
        <end position="42"/>
    </location>
</feature>
<keyword evidence="10 14" id="KW-0413">Isomerase</keyword>
<dbReference type="InterPro" id="IPR002288">
    <property type="entry name" value="DNA_gyrase_B_C"/>
</dbReference>
<evidence type="ECO:0000256" key="10">
    <source>
        <dbReference type="ARBA" id="ARBA00023235"/>
    </source>
</evidence>
<dbReference type="GO" id="GO:0003918">
    <property type="term" value="F:DNA topoisomerase type II (double strand cut, ATP-hydrolyzing) activity"/>
    <property type="evidence" value="ECO:0007669"/>
    <property type="project" value="UniProtKB-EC"/>
</dbReference>
<keyword evidence="9" id="KW-0238">DNA-binding</keyword>
<dbReference type="InterPro" id="IPR013759">
    <property type="entry name" value="Topo_IIA_B_C"/>
</dbReference>
<dbReference type="InterPro" id="IPR000565">
    <property type="entry name" value="Topo_IIA_B"/>
</dbReference>
<evidence type="ECO:0000259" key="11">
    <source>
        <dbReference type="Pfam" id="PF00986"/>
    </source>
</evidence>
<accession>A0A3B0X4N1</accession>
<feature type="domain" description="DNA gyrase subunit B insert" evidence="12">
    <location>
        <begin position="45"/>
        <end position="211"/>
    </location>
</feature>
<evidence type="ECO:0000256" key="2">
    <source>
        <dbReference type="ARBA" id="ARBA00010708"/>
    </source>
</evidence>
<organism evidence="14">
    <name type="scientific">hydrothermal vent metagenome</name>
    <dbReference type="NCBI Taxonomy" id="652676"/>
    <lineage>
        <taxon>unclassified sequences</taxon>
        <taxon>metagenomes</taxon>
        <taxon>ecological metagenomes</taxon>
    </lineage>
</organism>
<keyword evidence="5" id="KW-0547">Nucleotide-binding</keyword>
<reference evidence="14" key="1">
    <citation type="submission" date="2018-06" db="EMBL/GenBank/DDBJ databases">
        <authorList>
            <person name="Zhirakovskaya E."/>
        </authorList>
    </citation>
    <scope>NUCLEOTIDE SEQUENCE</scope>
</reference>
<comment type="similarity">
    <text evidence="2">Belongs to the type II topoisomerase GyrB family.</text>
</comment>
<dbReference type="FunFam" id="3.40.50.670:FF:000004">
    <property type="entry name" value="DNA gyrase subunit B"/>
    <property type="match status" value="1"/>
</dbReference>
<keyword evidence="7" id="KW-0460">Magnesium</keyword>
<feature type="domain" description="DNA gyrase B subunit C-terminal" evidence="11">
    <location>
        <begin position="213"/>
        <end position="274"/>
    </location>
</feature>
<dbReference type="GO" id="GO:0046872">
    <property type="term" value="F:metal ion binding"/>
    <property type="evidence" value="ECO:0007669"/>
    <property type="project" value="UniProtKB-KW"/>
</dbReference>
<keyword evidence="6" id="KW-0067">ATP-binding</keyword>
<evidence type="ECO:0000256" key="9">
    <source>
        <dbReference type="ARBA" id="ARBA00023125"/>
    </source>
</evidence>
<dbReference type="AlphaFoldDB" id="A0A3B0X4N1"/>
<comment type="catalytic activity">
    <reaction evidence="1">
        <text>ATP-dependent breakage, passage and rejoining of double-stranded DNA.</text>
        <dbReference type="EC" id="5.6.2.2"/>
    </reaction>
</comment>
<keyword evidence="4" id="KW-0479">Metal-binding</keyword>
<evidence type="ECO:0000256" key="1">
    <source>
        <dbReference type="ARBA" id="ARBA00000185"/>
    </source>
</evidence>
<dbReference type="Gene3D" id="3.10.20.690">
    <property type="match status" value="1"/>
</dbReference>
<evidence type="ECO:0000256" key="3">
    <source>
        <dbReference type="ARBA" id="ARBA00022490"/>
    </source>
</evidence>
<dbReference type="GO" id="GO:0003677">
    <property type="term" value="F:DNA binding"/>
    <property type="evidence" value="ECO:0007669"/>
    <property type="project" value="UniProtKB-KW"/>
</dbReference>
<evidence type="ECO:0000259" key="13">
    <source>
        <dbReference type="Pfam" id="PF21249"/>
    </source>
</evidence>
<sequence>ELIERGYIYIAQPPLYKVKKGKQERYVKDDQELNSYLLTLALSNAQLHVQQDTPAISDTALEELVKSYMSVQSVITRLSRRYDETILQQLPKLHAIEKTDLNDSDKIQTYLDSLLILLNNGKPSGIEYRVGFSTLEEKEYAQLEITKIVHGLDHLTVFNAEFFESTEYKLMNEMFKKLDGLFTEGSYIKRGEKRQPVTDIGDVKNWLFEEARKGLNIQRYKGLGEMNPDQLWETTMNPETRRMLQVRIEDAIVADEVFTTLMGDHVEPRREFIESNALSAMNIDT</sequence>
<evidence type="ECO:0000256" key="4">
    <source>
        <dbReference type="ARBA" id="ARBA00022723"/>
    </source>
</evidence>
<name>A0A3B0X4N1_9ZZZZ</name>
<dbReference type="SUPFAM" id="SSF56719">
    <property type="entry name" value="Type II DNA topoisomerase"/>
    <property type="match status" value="1"/>
</dbReference>
<gene>
    <name evidence="14" type="ORF">MNBD_GAMMA07-1379</name>
</gene>
<evidence type="ECO:0000256" key="8">
    <source>
        <dbReference type="ARBA" id="ARBA00023029"/>
    </source>
</evidence>
<proteinExistence type="inferred from homology"/>
<dbReference type="PANTHER" id="PTHR45866">
    <property type="entry name" value="DNA GYRASE/TOPOISOMERASE SUBUNIT B"/>
    <property type="match status" value="1"/>
</dbReference>
<evidence type="ECO:0000256" key="6">
    <source>
        <dbReference type="ARBA" id="ARBA00022840"/>
    </source>
</evidence>